<dbReference type="AlphaFoldDB" id="W7TP81"/>
<reference evidence="1 2" key="1">
    <citation type="journal article" date="2014" name="Mol. Plant">
        <title>Chromosome Scale Genome Assembly and Transcriptome Profiling of Nannochloropsis gaditana in Nitrogen Depletion.</title>
        <authorList>
            <person name="Corteggiani Carpinelli E."/>
            <person name="Telatin A."/>
            <person name="Vitulo N."/>
            <person name="Forcato C."/>
            <person name="D'Angelo M."/>
            <person name="Schiavon R."/>
            <person name="Vezzi A."/>
            <person name="Giacometti G.M."/>
            <person name="Morosinotto T."/>
            <person name="Valle G."/>
        </authorList>
    </citation>
    <scope>NUCLEOTIDE SEQUENCE [LARGE SCALE GENOMIC DNA]</scope>
    <source>
        <strain evidence="1 2">B-31</strain>
    </source>
</reference>
<dbReference type="EMBL" id="AZIL01000942">
    <property type="protein sequence ID" value="EWM25313.1"/>
    <property type="molecule type" value="Genomic_DNA"/>
</dbReference>
<comment type="caution">
    <text evidence="1">The sequence shown here is derived from an EMBL/GenBank/DDBJ whole genome shotgun (WGS) entry which is preliminary data.</text>
</comment>
<evidence type="ECO:0000313" key="2">
    <source>
        <dbReference type="Proteomes" id="UP000019335"/>
    </source>
</evidence>
<keyword evidence="2" id="KW-1185">Reference proteome</keyword>
<proteinExistence type="predicted"/>
<accession>W7TP81</accession>
<gene>
    <name evidence="1" type="ORF">Naga_100135g7</name>
</gene>
<evidence type="ECO:0000313" key="1">
    <source>
        <dbReference type="EMBL" id="EWM25313.1"/>
    </source>
</evidence>
<organism evidence="1 2">
    <name type="scientific">Nannochloropsis gaditana</name>
    <dbReference type="NCBI Taxonomy" id="72520"/>
    <lineage>
        <taxon>Eukaryota</taxon>
        <taxon>Sar</taxon>
        <taxon>Stramenopiles</taxon>
        <taxon>Ochrophyta</taxon>
        <taxon>Eustigmatophyceae</taxon>
        <taxon>Eustigmatales</taxon>
        <taxon>Monodopsidaceae</taxon>
        <taxon>Nannochloropsis</taxon>
    </lineage>
</organism>
<dbReference type="Proteomes" id="UP000019335">
    <property type="component" value="Chromosome 11"/>
</dbReference>
<sequence>MQHRLERGLRVVTRDGGRDKCSYLYDHERLVPKVELNPVVIGSATSVVNDDAVLQENLGLPSAARSGWTRAARYPGLGEPAMEGSGCGRHFLAAHQFRPLSRVVSGKERGTRWERLEKRGARKGGERHRGQGDRAAAECACSRDGGGVNEILHVVALHRVQLYSRQ</sequence>
<protein>
    <submittedName>
        <fullName evidence="1">Uncharacterized protein</fullName>
    </submittedName>
</protein>
<name>W7TP81_9STRA</name>